<dbReference type="HOGENOM" id="CLU_2905863_0_0_1"/>
<keyword evidence="2" id="KW-1185">Reference proteome</keyword>
<dbReference type="AlphaFoldDB" id="C9SPZ2"/>
<evidence type="ECO:0000313" key="1">
    <source>
        <dbReference type="EMBL" id="EEY20917.1"/>
    </source>
</evidence>
<evidence type="ECO:0000313" key="2">
    <source>
        <dbReference type="Proteomes" id="UP000008698"/>
    </source>
</evidence>
<accession>C9SPZ2</accession>
<dbReference type="Proteomes" id="UP000008698">
    <property type="component" value="Unassembled WGS sequence"/>
</dbReference>
<proteinExistence type="predicted"/>
<organism evidence="2">
    <name type="scientific">Verticillium alfalfae (strain VaMs.102 / ATCC MYA-4576 / FGSC 10136)</name>
    <name type="common">Verticillium wilt of alfalfa</name>
    <name type="synonym">Verticillium albo-atrum</name>
    <dbReference type="NCBI Taxonomy" id="526221"/>
    <lineage>
        <taxon>Eukaryota</taxon>
        <taxon>Fungi</taxon>
        <taxon>Dikarya</taxon>
        <taxon>Ascomycota</taxon>
        <taxon>Pezizomycotina</taxon>
        <taxon>Sordariomycetes</taxon>
        <taxon>Hypocreomycetidae</taxon>
        <taxon>Glomerellales</taxon>
        <taxon>Plectosphaerellaceae</taxon>
        <taxon>Verticillium</taxon>
    </lineage>
</organism>
<dbReference type="EMBL" id="DS985222">
    <property type="protein sequence ID" value="EEY20917.1"/>
    <property type="molecule type" value="Genomic_DNA"/>
</dbReference>
<gene>
    <name evidence="1" type="ORF">VDBG_07027</name>
</gene>
<dbReference type="GeneID" id="9527450"/>
<sequence length="62" mass="6267">MKSPAISRPNQGGAGGACRASHCPPQYTCPGTSAPTAQRSYTGQGLLNLAGSAMYLGQIKDA</sequence>
<protein>
    <submittedName>
        <fullName evidence="1">Uncharacterized protein</fullName>
    </submittedName>
</protein>
<name>C9SPZ2_VERA1</name>
<dbReference type="RefSeq" id="XP_003002456.1">
    <property type="nucleotide sequence ID" value="XM_003002410.1"/>
</dbReference>
<reference evidence="2" key="1">
    <citation type="journal article" date="2011" name="PLoS Pathog.">
        <title>Comparative genomics yields insights into niche adaptation of plant vascular wilt pathogens.</title>
        <authorList>
            <person name="Klosterman S.J."/>
            <person name="Subbarao K.V."/>
            <person name="Kang S."/>
            <person name="Veronese P."/>
            <person name="Gold S.E."/>
            <person name="Thomma B.P.H.J."/>
            <person name="Chen Z."/>
            <person name="Henrissat B."/>
            <person name="Lee Y.-H."/>
            <person name="Park J."/>
            <person name="Garcia-Pedrajas M.D."/>
            <person name="Barbara D.J."/>
            <person name="Anchieta A."/>
            <person name="de Jonge R."/>
            <person name="Santhanam P."/>
            <person name="Maruthachalam K."/>
            <person name="Atallah Z."/>
            <person name="Amyotte S.G."/>
            <person name="Paz Z."/>
            <person name="Inderbitzin P."/>
            <person name="Hayes R.J."/>
            <person name="Heiman D.I."/>
            <person name="Young S."/>
            <person name="Zeng Q."/>
            <person name="Engels R."/>
            <person name="Galagan J."/>
            <person name="Cuomo C.A."/>
            <person name="Dobinson K.F."/>
            <person name="Ma L.-J."/>
        </authorList>
    </citation>
    <scope>NUCLEOTIDE SEQUENCE [LARGE SCALE GENOMIC DNA]</scope>
    <source>
        <strain evidence="2">VaMs.102 / ATCC MYA-4576 / FGSC 10136</strain>
    </source>
</reference>
<dbReference type="KEGG" id="val:VDBG_07027"/>